<dbReference type="Pfam" id="PF04307">
    <property type="entry name" value="YdjM"/>
    <property type="match status" value="1"/>
</dbReference>
<dbReference type="AlphaFoldDB" id="A0A1J1ABZ6"/>
<sequence>MALAVASLVPDLVDKPLSWGLGWFPSGYAIGHSAFVAIPVGLGVLLFGSRLDRLWVSVAFVVGYWTHLLGDVLNPIRYGNSILVGRVLWPVSAAEPYEIDRGLGRGLAYLEDFVAELVTMPITDVVLLYLLLPAATIALWIFDGAPGVTLLSRAVGTVRSRLR</sequence>
<keyword evidence="3" id="KW-1185">Reference proteome</keyword>
<feature type="transmembrane region" description="Helical" evidence="1">
    <location>
        <begin position="54"/>
        <end position="70"/>
    </location>
</feature>
<evidence type="ECO:0008006" key="4">
    <source>
        <dbReference type="Google" id="ProtNLM"/>
    </source>
</evidence>
<feature type="transmembrane region" description="Helical" evidence="1">
    <location>
        <begin position="27"/>
        <end position="47"/>
    </location>
</feature>
<keyword evidence="1" id="KW-0812">Transmembrane</keyword>
<name>A0A1J1ABZ6_9EURY</name>
<evidence type="ECO:0000256" key="1">
    <source>
        <dbReference type="SAM" id="Phobius"/>
    </source>
</evidence>
<proteinExistence type="predicted"/>
<dbReference type="Proteomes" id="UP000186165">
    <property type="component" value="Chromosome"/>
</dbReference>
<keyword evidence="1" id="KW-1133">Transmembrane helix</keyword>
<keyword evidence="1" id="KW-0472">Membrane</keyword>
<evidence type="ECO:0000313" key="3">
    <source>
        <dbReference type="Proteomes" id="UP000186165"/>
    </source>
</evidence>
<dbReference type="EMBL" id="CP016804">
    <property type="protein sequence ID" value="APE95105.1"/>
    <property type="molecule type" value="Genomic_DNA"/>
</dbReference>
<accession>A0A1J1ABZ6</accession>
<reference evidence="3" key="1">
    <citation type="submission" date="2016-08" db="EMBL/GenBank/DDBJ databases">
        <title>Discovery of first anaerobic lithoheterotrophic haloarchae widely represented in hypersaline habitats.</title>
        <authorList>
            <person name="Sorokin D.Y."/>
            <person name="Kublanov I.V."/>
            <person name="Roman P."/>
            <person name="Sinninghe Damste J.S."/>
            <person name="Golyshin P.N."/>
            <person name="Rojo D."/>
            <person name="Ciordia S."/>
            <person name="Mena Md.C."/>
            <person name="Ferrer M."/>
            <person name="Smedile F."/>
            <person name="Messina E."/>
            <person name="La Cono V."/>
            <person name="Yakimov M.M."/>
        </authorList>
    </citation>
    <scope>NUCLEOTIDE SEQUENCE [LARGE SCALE GENOMIC DNA]</scope>
    <source>
        <strain evidence="3">HSR6</strain>
    </source>
</reference>
<protein>
    <recommendedName>
        <fullName evidence="4">Membrane-bound metal-dependent hydrolase</fullName>
    </recommendedName>
</protein>
<dbReference type="InterPro" id="IPR007404">
    <property type="entry name" value="YdjM-like"/>
</dbReference>
<evidence type="ECO:0000313" key="2">
    <source>
        <dbReference type="EMBL" id="APE95105.1"/>
    </source>
</evidence>
<feature type="transmembrane region" description="Helical" evidence="1">
    <location>
        <begin position="126"/>
        <end position="151"/>
    </location>
</feature>
<gene>
    <name evidence="2" type="ORF">HSR6_0645</name>
</gene>
<dbReference type="KEGG" id="hhsr:HSR6_0645"/>
<organism evidence="2 3">
    <name type="scientific">Halodesulfurarchaeum formicicum</name>
    <dbReference type="NCBI Taxonomy" id="1873524"/>
    <lineage>
        <taxon>Archaea</taxon>
        <taxon>Methanobacteriati</taxon>
        <taxon>Methanobacteriota</taxon>
        <taxon>Stenosarchaea group</taxon>
        <taxon>Halobacteria</taxon>
        <taxon>Halobacteriales</taxon>
        <taxon>Halobacteriaceae</taxon>
        <taxon>Halodesulfurarchaeum</taxon>
    </lineage>
</organism>